<dbReference type="EMBL" id="LBQH01000038">
    <property type="protein sequence ID" value="KKP74587.1"/>
    <property type="molecule type" value="Genomic_DNA"/>
</dbReference>
<evidence type="ECO:0000313" key="1">
    <source>
        <dbReference type="EMBL" id="KKP74587.1"/>
    </source>
</evidence>
<proteinExistence type="predicted"/>
<sequence>MNIKYISECIERCLSGLNKSDWGNKSYHINELEKAQKAITKQVSVEPEVIQMLTDLTYKEKQTTQGEWIVREMGNDCFIERPKQTGEAYGIEIMQDGDYDTKRADAEFIISAKRFVLNMSKHSA</sequence>
<accession>A0A0G0F533</accession>
<protein>
    <submittedName>
        <fullName evidence="1">Uncharacterized protein</fullName>
    </submittedName>
</protein>
<evidence type="ECO:0000313" key="2">
    <source>
        <dbReference type="Proteomes" id="UP000034816"/>
    </source>
</evidence>
<gene>
    <name evidence="1" type="ORF">UR73_C0038G0020</name>
</gene>
<organism evidence="1 2">
    <name type="scientific">candidate division WS6 bacterium GW2011_GWF1_35_23</name>
    <dbReference type="NCBI Taxonomy" id="1619097"/>
    <lineage>
        <taxon>Bacteria</taxon>
        <taxon>Candidatus Dojkabacteria</taxon>
    </lineage>
</organism>
<dbReference type="AlphaFoldDB" id="A0A0G0F533"/>
<comment type="caution">
    <text evidence="1">The sequence shown here is derived from an EMBL/GenBank/DDBJ whole genome shotgun (WGS) entry which is preliminary data.</text>
</comment>
<name>A0A0G0F533_9BACT</name>
<reference evidence="1 2" key="1">
    <citation type="journal article" date="2015" name="Nature">
        <title>rRNA introns, odd ribosomes, and small enigmatic genomes across a large radiation of phyla.</title>
        <authorList>
            <person name="Brown C.T."/>
            <person name="Hug L.A."/>
            <person name="Thomas B.C."/>
            <person name="Sharon I."/>
            <person name="Castelle C.J."/>
            <person name="Singh A."/>
            <person name="Wilkins M.J."/>
            <person name="Williams K.H."/>
            <person name="Banfield J.F."/>
        </authorList>
    </citation>
    <scope>NUCLEOTIDE SEQUENCE [LARGE SCALE GENOMIC DNA]</scope>
</reference>
<dbReference type="Proteomes" id="UP000034816">
    <property type="component" value="Unassembled WGS sequence"/>
</dbReference>